<dbReference type="Proteomes" id="UP000467700">
    <property type="component" value="Unassembled WGS sequence"/>
</dbReference>
<name>A0A8S0XR93_CYCAE</name>
<organism evidence="3 4">
    <name type="scientific">Cyclocybe aegerita</name>
    <name type="common">Black poplar mushroom</name>
    <name type="synonym">Agrocybe aegerita</name>
    <dbReference type="NCBI Taxonomy" id="1973307"/>
    <lineage>
        <taxon>Eukaryota</taxon>
        <taxon>Fungi</taxon>
        <taxon>Dikarya</taxon>
        <taxon>Basidiomycota</taxon>
        <taxon>Agaricomycotina</taxon>
        <taxon>Agaricomycetes</taxon>
        <taxon>Agaricomycetidae</taxon>
        <taxon>Agaricales</taxon>
        <taxon>Agaricineae</taxon>
        <taxon>Bolbitiaceae</taxon>
        <taxon>Cyclocybe</taxon>
    </lineage>
</organism>
<feature type="region of interest" description="Disordered" evidence="1">
    <location>
        <begin position="54"/>
        <end position="77"/>
    </location>
</feature>
<evidence type="ECO:0000256" key="1">
    <source>
        <dbReference type="SAM" id="MobiDB-lite"/>
    </source>
</evidence>
<keyword evidence="2" id="KW-0472">Membrane</keyword>
<keyword evidence="4" id="KW-1185">Reference proteome</keyword>
<comment type="caution">
    <text evidence="3">The sequence shown here is derived from an EMBL/GenBank/DDBJ whole genome shotgun (WGS) entry which is preliminary data.</text>
</comment>
<sequence length="256" mass="27707">MPCIARGKHAFPARLLLAPGIKFSLHLYSSLDANSPEDSLRGASQAPLDLPKLEVPPITQQNNPHSPNHYRNSPFRSVKFQNSSNNMRIGSDELPKTVTSVRDGWQWTSQSGAVVARFLSLTSHGRLILTLAQSGLLAAVAAQLLGFFKDKLEDVSPAGAADFVIASCYTALFLNVAATIGSFVLIDNLGEVGYRAAKLDAADALIQIEAIGDYRPPISKLLKEFGATQLWNGMLYHCEAFSGPFFAFTGLILITM</sequence>
<gene>
    <name evidence="3" type="ORF">AAE3_LOCUS5993</name>
</gene>
<reference evidence="3 4" key="1">
    <citation type="submission" date="2020-01" db="EMBL/GenBank/DDBJ databases">
        <authorList>
            <person name="Gupta K D."/>
        </authorList>
    </citation>
    <scope>NUCLEOTIDE SEQUENCE [LARGE SCALE GENOMIC DNA]</scope>
</reference>
<evidence type="ECO:0000256" key="2">
    <source>
        <dbReference type="SAM" id="Phobius"/>
    </source>
</evidence>
<feature type="transmembrane region" description="Helical" evidence="2">
    <location>
        <begin position="127"/>
        <end position="148"/>
    </location>
</feature>
<feature type="compositionally biased region" description="Polar residues" evidence="1">
    <location>
        <begin position="58"/>
        <end position="77"/>
    </location>
</feature>
<evidence type="ECO:0000313" key="4">
    <source>
        <dbReference type="Proteomes" id="UP000467700"/>
    </source>
</evidence>
<dbReference type="AlphaFoldDB" id="A0A8S0XR93"/>
<protein>
    <submittedName>
        <fullName evidence="3">Uncharacterized protein</fullName>
    </submittedName>
</protein>
<dbReference type="OrthoDB" id="3225366at2759"/>
<keyword evidence="2" id="KW-1133">Transmembrane helix</keyword>
<dbReference type="EMBL" id="CACVBS010000041">
    <property type="protein sequence ID" value="CAA7263707.1"/>
    <property type="molecule type" value="Genomic_DNA"/>
</dbReference>
<keyword evidence="2" id="KW-0812">Transmembrane</keyword>
<evidence type="ECO:0000313" key="3">
    <source>
        <dbReference type="EMBL" id="CAA7263707.1"/>
    </source>
</evidence>
<proteinExistence type="predicted"/>
<accession>A0A8S0XR93</accession>
<feature type="transmembrane region" description="Helical" evidence="2">
    <location>
        <begin position="163"/>
        <end position="186"/>
    </location>
</feature>